<evidence type="ECO:0000256" key="3">
    <source>
        <dbReference type="ARBA" id="ARBA00022692"/>
    </source>
</evidence>
<dbReference type="EnsemblMetazoa" id="PPA40840.1">
    <property type="protein sequence ID" value="PPA40840.1"/>
    <property type="gene ID" value="WBGene00279209"/>
</dbReference>
<reference evidence="7" key="1">
    <citation type="journal article" date="2008" name="Nat. Genet.">
        <title>The Pristionchus pacificus genome provides a unique perspective on nematode lifestyle and parasitism.</title>
        <authorList>
            <person name="Dieterich C."/>
            <person name="Clifton S.W."/>
            <person name="Schuster L.N."/>
            <person name="Chinwalla A."/>
            <person name="Delehaunty K."/>
            <person name="Dinkelacker I."/>
            <person name="Fulton L."/>
            <person name="Fulton R."/>
            <person name="Godfrey J."/>
            <person name="Minx P."/>
            <person name="Mitreva M."/>
            <person name="Roeseler W."/>
            <person name="Tian H."/>
            <person name="Witte H."/>
            <person name="Yang S.P."/>
            <person name="Wilson R.K."/>
            <person name="Sommer R.J."/>
        </authorList>
    </citation>
    <scope>NUCLEOTIDE SEQUENCE [LARGE SCALE GENOMIC DNA]</scope>
    <source>
        <strain evidence="7">PS312</strain>
    </source>
</reference>
<keyword evidence="4" id="KW-1133">Transmembrane helix</keyword>
<keyword evidence="3" id="KW-0812">Transmembrane</keyword>
<organism evidence="6 7">
    <name type="scientific">Pristionchus pacificus</name>
    <name type="common">Parasitic nematode worm</name>
    <dbReference type="NCBI Taxonomy" id="54126"/>
    <lineage>
        <taxon>Eukaryota</taxon>
        <taxon>Metazoa</taxon>
        <taxon>Ecdysozoa</taxon>
        <taxon>Nematoda</taxon>
        <taxon>Chromadorea</taxon>
        <taxon>Rhabditida</taxon>
        <taxon>Rhabditina</taxon>
        <taxon>Diplogasteromorpha</taxon>
        <taxon>Diplogasteroidea</taxon>
        <taxon>Neodiplogasteridae</taxon>
        <taxon>Pristionchus</taxon>
    </lineage>
</organism>
<comment type="subcellular location">
    <subcellularLocation>
        <location evidence="1">Membrane</location>
        <topology evidence="1">Multi-pass membrane protein</topology>
    </subcellularLocation>
</comment>
<dbReference type="PANTHER" id="PTHR22945">
    <property type="entry name" value="SERPENTINE RECEPTOR, CLASS D DELTA"/>
    <property type="match status" value="1"/>
</dbReference>
<dbReference type="InterPro" id="IPR019421">
    <property type="entry name" value="7TM_GPCR_serpentine_rcpt_Srd"/>
</dbReference>
<dbReference type="GO" id="GO:0016020">
    <property type="term" value="C:membrane"/>
    <property type="evidence" value="ECO:0007669"/>
    <property type="project" value="UniProtKB-SubCell"/>
</dbReference>
<evidence type="ECO:0000256" key="5">
    <source>
        <dbReference type="ARBA" id="ARBA00023136"/>
    </source>
</evidence>
<reference evidence="6" key="2">
    <citation type="submission" date="2022-06" db="UniProtKB">
        <authorList>
            <consortium name="EnsemblMetazoa"/>
        </authorList>
    </citation>
    <scope>IDENTIFICATION</scope>
    <source>
        <strain evidence="6">PS312</strain>
    </source>
</reference>
<accession>A0A2A6CNW8</accession>
<comment type="similarity">
    <text evidence="2">Belongs to the nematode receptor-like protein srd family.</text>
</comment>
<gene>
    <name evidence="6" type="primary">WBGene00279209</name>
</gene>
<dbReference type="OrthoDB" id="5859769at2759"/>
<evidence type="ECO:0000256" key="4">
    <source>
        <dbReference type="ARBA" id="ARBA00022989"/>
    </source>
</evidence>
<dbReference type="Pfam" id="PF10317">
    <property type="entry name" value="7TM_GPCR_Srd"/>
    <property type="match status" value="1"/>
</dbReference>
<dbReference type="InterPro" id="IPR050920">
    <property type="entry name" value="Nematode_rcpt-like_delta"/>
</dbReference>
<proteinExistence type="inferred from homology"/>
<evidence type="ECO:0000313" key="6">
    <source>
        <dbReference type="EnsemblMetazoa" id="PPA40840.1"/>
    </source>
</evidence>
<dbReference type="AlphaFoldDB" id="A0A2A6CNW8"/>
<sequence length="241" mass="27074">MIPAPFGTAMVYLGPCTIISPFSCHIGHSAMMNAQTYSIYIVAVSFFYRLYILKHNAPTQRTMAGICFIMMVLPVCMFTLTFLTIDSETEVREAFRVIYNLDYYVVQGHLASHSRKVIKISTIYNAGSCLPVTIIVFIVRSRVLATLKQKHAKMSVKSLQIHRILVKVLTLQACLPALYTLTIICYFIGKHGLLHSPINEHAIRVFCSLSKEEANCKILTYCGVALFAKTKGEVNDAMMLY</sequence>
<evidence type="ECO:0000313" key="7">
    <source>
        <dbReference type="Proteomes" id="UP000005239"/>
    </source>
</evidence>
<accession>A0A8R1Z0F6</accession>
<protein>
    <submittedName>
        <fullName evidence="6">G protein-coupled receptor</fullName>
    </submittedName>
</protein>
<evidence type="ECO:0000256" key="1">
    <source>
        <dbReference type="ARBA" id="ARBA00004141"/>
    </source>
</evidence>
<evidence type="ECO:0000256" key="2">
    <source>
        <dbReference type="ARBA" id="ARBA00009166"/>
    </source>
</evidence>
<dbReference type="Proteomes" id="UP000005239">
    <property type="component" value="Unassembled WGS sequence"/>
</dbReference>
<dbReference type="PANTHER" id="PTHR22945:SF40">
    <property type="entry name" value="SERPENTINE RECEPTOR, CLASS D (DELTA)-RELATED"/>
    <property type="match status" value="1"/>
</dbReference>
<keyword evidence="7" id="KW-1185">Reference proteome</keyword>
<name>A0A2A6CNW8_PRIPA</name>
<keyword evidence="5" id="KW-0472">Membrane</keyword>